<evidence type="ECO:0000313" key="2">
    <source>
        <dbReference type="Proteomes" id="UP000054097"/>
    </source>
</evidence>
<dbReference type="Proteomes" id="UP000054097">
    <property type="component" value="Unassembled WGS sequence"/>
</dbReference>
<dbReference type="AlphaFoldDB" id="A0A0C2W183"/>
<reference evidence="2" key="2">
    <citation type="submission" date="2015-01" db="EMBL/GenBank/DDBJ databases">
        <title>Evolutionary Origins and Diversification of the Mycorrhizal Mutualists.</title>
        <authorList>
            <consortium name="DOE Joint Genome Institute"/>
            <consortium name="Mycorrhizal Genomics Consortium"/>
            <person name="Kohler A."/>
            <person name="Kuo A."/>
            <person name="Nagy L.G."/>
            <person name="Floudas D."/>
            <person name="Copeland A."/>
            <person name="Barry K.W."/>
            <person name="Cichocki N."/>
            <person name="Veneault-Fourrey C."/>
            <person name="LaButti K."/>
            <person name="Lindquist E.A."/>
            <person name="Lipzen A."/>
            <person name="Lundell T."/>
            <person name="Morin E."/>
            <person name="Murat C."/>
            <person name="Riley R."/>
            <person name="Ohm R."/>
            <person name="Sun H."/>
            <person name="Tunlid A."/>
            <person name="Henrissat B."/>
            <person name="Grigoriev I.V."/>
            <person name="Hibbett D.S."/>
            <person name="Martin F."/>
        </authorList>
    </citation>
    <scope>NUCLEOTIDE SEQUENCE [LARGE SCALE GENOMIC DNA]</scope>
    <source>
        <strain evidence="2">MAFF 305830</strain>
    </source>
</reference>
<proteinExistence type="predicted"/>
<dbReference type="EMBL" id="KN824452">
    <property type="protein sequence ID" value="KIM20268.1"/>
    <property type="molecule type" value="Genomic_DNA"/>
</dbReference>
<gene>
    <name evidence="1" type="ORF">M408DRAFT_334051</name>
</gene>
<name>A0A0C2W183_SERVB</name>
<dbReference type="HOGENOM" id="CLU_2612681_0_0_1"/>
<evidence type="ECO:0000313" key="1">
    <source>
        <dbReference type="EMBL" id="KIM20268.1"/>
    </source>
</evidence>
<accession>A0A0C2W183</accession>
<organism evidence="1 2">
    <name type="scientific">Serendipita vermifera MAFF 305830</name>
    <dbReference type="NCBI Taxonomy" id="933852"/>
    <lineage>
        <taxon>Eukaryota</taxon>
        <taxon>Fungi</taxon>
        <taxon>Dikarya</taxon>
        <taxon>Basidiomycota</taxon>
        <taxon>Agaricomycotina</taxon>
        <taxon>Agaricomycetes</taxon>
        <taxon>Sebacinales</taxon>
        <taxon>Serendipitaceae</taxon>
        <taxon>Serendipita</taxon>
    </lineage>
</organism>
<sequence length="81" mass="9176">MLPDNQKAVVLITPQDIAAYRAVHPPSRSLKNIEEKLWVCRASVKVVRTEDGEDIGQVDQLCDAVGSWDSLRRHWRRSHGA</sequence>
<reference evidence="1 2" key="1">
    <citation type="submission" date="2014-04" db="EMBL/GenBank/DDBJ databases">
        <authorList>
            <consortium name="DOE Joint Genome Institute"/>
            <person name="Kuo A."/>
            <person name="Zuccaro A."/>
            <person name="Kohler A."/>
            <person name="Nagy L.G."/>
            <person name="Floudas D."/>
            <person name="Copeland A."/>
            <person name="Barry K.W."/>
            <person name="Cichocki N."/>
            <person name="Veneault-Fourrey C."/>
            <person name="LaButti K."/>
            <person name="Lindquist E.A."/>
            <person name="Lipzen A."/>
            <person name="Lundell T."/>
            <person name="Morin E."/>
            <person name="Murat C."/>
            <person name="Sun H."/>
            <person name="Tunlid A."/>
            <person name="Henrissat B."/>
            <person name="Grigoriev I.V."/>
            <person name="Hibbett D.S."/>
            <person name="Martin F."/>
            <person name="Nordberg H.P."/>
            <person name="Cantor M.N."/>
            <person name="Hua S.X."/>
        </authorList>
    </citation>
    <scope>NUCLEOTIDE SEQUENCE [LARGE SCALE GENOMIC DNA]</scope>
    <source>
        <strain evidence="1 2">MAFF 305830</strain>
    </source>
</reference>
<protein>
    <submittedName>
        <fullName evidence="1">Uncharacterized protein</fullName>
    </submittedName>
</protein>
<keyword evidence="2" id="KW-1185">Reference proteome</keyword>